<dbReference type="EMBL" id="QFWQ01000002">
    <property type="protein sequence ID" value="RCS31389.1"/>
    <property type="molecule type" value="Genomic_DNA"/>
</dbReference>
<dbReference type="GO" id="GO:0015031">
    <property type="term" value="P:protein transport"/>
    <property type="evidence" value="ECO:0007669"/>
    <property type="project" value="InterPro"/>
</dbReference>
<dbReference type="OrthoDB" id="9798629at2"/>
<dbReference type="GO" id="GO:0051301">
    <property type="term" value="P:cell division"/>
    <property type="evidence" value="ECO:0007669"/>
    <property type="project" value="UniProtKB-UniRule"/>
</dbReference>
<dbReference type="Pfam" id="PF02472">
    <property type="entry name" value="ExbD"/>
    <property type="match status" value="1"/>
</dbReference>
<evidence type="ECO:0000313" key="12">
    <source>
        <dbReference type="Proteomes" id="UP000252387"/>
    </source>
</evidence>
<organism evidence="11 12">
    <name type="scientific">Rhodanobacter denitrificans</name>
    <dbReference type="NCBI Taxonomy" id="666685"/>
    <lineage>
        <taxon>Bacteria</taxon>
        <taxon>Pseudomonadati</taxon>
        <taxon>Pseudomonadota</taxon>
        <taxon>Gammaproteobacteria</taxon>
        <taxon>Lysobacterales</taxon>
        <taxon>Rhodanobacteraceae</taxon>
        <taxon>Rhodanobacter</taxon>
    </lineage>
</organism>
<dbReference type="PANTHER" id="PTHR30558">
    <property type="entry name" value="EXBD MEMBRANE COMPONENT OF PMF-DRIVEN MACROMOLECULE IMPORT SYSTEM"/>
    <property type="match status" value="1"/>
</dbReference>
<keyword evidence="3 10" id="KW-1003">Cell membrane</keyword>
<dbReference type="GO" id="GO:0005886">
    <property type="term" value="C:plasma membrane"/>
    <property type="evidence" value="ECO:0007669"/>
    <property type="project" value="UniProtKB-SubCell"/>
</dbReference>
<dbReference type="PANTHER" id="PTHR30558:SF7">
    <property type="entry name" value="TOL-PAL SYSTEM PROTEIN TOLR"/>
    <property type="match status" value="1"/>
</dbReference>
<dbReference type="NCBIfam" id="TIGR02801">
    <property type="entry name" value="tolR"/>
    <property type="match status" value="1"/>
</dbReference>
<comment type="caution">
    <text evidence="11">The sequence shown here is derived from an EMBL/GenBank/DDBJ whole genome shotgun (WGS) entry which is preliminary data.</text>
</comment>
<comment type="function">
    <text evidence="10">Part of the Tol-Pal system, which plays a role in outer membrane invagination during cell division and is important for maintaining outer membrane integrity.</text>
</comment>
<keyword evidence="6 10" id="KW-0812">Transmembrane</keyword>
<dbReference type="InterPro" id="IPR014168">
    <property type="entry name" value="Tol-Pal_TolR"/>
</dbReference>
<dbReference type="AlphaFoldDB" id="A0A368KHI8"/>
<keyword evidence="5 10" id="KW-0132">Cell division</keyword>
<proteinExistence type="inferred from homology"/>
<keyword evidence="4 10" id="KW-0997">Cell inner membrane</keyword>
<dbReference type="HAMAP" id="MF_02203">
    <property type="entry name" value="TolR"/>
    <property type="match status" value="1"/>
</dbReference>
<evidence type="ECO:0000256" key="6">
    <source>
        <dbReference type="ARBA" id="ARBA00022692"/>
    </source>
</evidence>
<dbReference type="Gene3D" id="3.30.420.270">
    <property type="match status" value="1"/>
</dbReference>
<protein>
    <recommendedName>
        <fullName evidence="10">Tol-Pal system protein TolR</fullName>
    </recommendedName>
</protein>
<dbReference type="RefSeq" id="WP_114340573.1">
    <property type="nucleotide sequence ID" value="NZ_QFWQ01000002.1"/>
</dbReference>
<accession>A0A368KHI8</accession>
<comment type="subunit">
    <text evidence="10">The Tol-Pal system is composed of five core proteins: the inner membrane proteins TolA, TolQ and TolR, the periplasmic protein TolB and the outer membrane protein Pal. They form a network linking the inner and outer membranes and the peptidoglycan layer.</text>
</comment>
<feature type="transmembrane region" description="Helical" evidence="10">
    <location>
        <begin position="21"/>
        <end position="39"/>
    </location>
</feature>
<evidence type="ECO:0000256" key="8">
    <source>
        <dbReference type="ARBA" id="ARBA00023136"/>
    </source>
</evidence>
<evidence type="ECO:0000256" key="10">
    <source>
        <dbReference type="HAMAP-Rule" id="MF_02203"/>
    </source>
</evidence>
<dbReference type="GO" id="GO:0022857">
    <property type="term" value="F:transmembrane transporter activity"/>
    <property type="evidence" value="ECO:0007669"/>
    <property type="project" value="InterPro"/>
</dbReference>
<dbReference type="InterPro" id="IPR003400">
    <property type="entry name" value="ExbD"/>
</dbReference>
<evidence type="ECO:0000256" key="1">
    <source>
        <dbReference type="ARBA" id="ARBA00004162"/>
    </source>
</evidence>
<evidence type="ECO:0000256" key="9">
    <source>
        <dbReference type="ARBA" id="ARBA00023306"/>
    </source>
</evidence>
<name>A0A368KHI8_9GAMM</name>
<evidence type="ECO:0000256" key="7">
    <source>
        <dbReference type="ARBA" id="ARBA00022989"/>
    </source>
</evidence>
<keyword evidence="9 10" id="KW-0131">Cell cycle</keyword>
<evidence type="ECO:0000256" key="5">
    <source>
        <dbReference type="ARBA" id="ARBA00022618"/>
    </source>
</evidence>
<evidence type="ECO:0000256" key="4">
    <source>
        <dbReference type="ARBA" id="ARBA00022519"/>
    </source>
</evidence>
<evidence type="ECO:0000256" key="3">
    <source>
        <dbReference type="ARBA" id="ARBA00022475"/>
    </source>
</evidence>
<comment type="subcellular location">
    <subcellularLocation>
        <location evidence="10">Cell inner membrane</location>
        <topology evidence="10">Single-pass membrane protein</topology>
    </subcellularLocation>
    <subcellularLocation>
        <location evidence="1">Cell membrane</location>
        <topology evidence="1">Single-pass membrane protein</topology>
    </subcellularLocation>
</comment>
<keyword evidence="8 10" id="KW-0472">Membrane</keyword>
<dbReference type="Proteomes" id="UP000252387">
    <property type="component" value="Unassembled WGS sequence"/>
</dbReference>
<gene>
    <name evidence="10 11" type="primary">tolR</name>
    <name evidence="11" type="ORF">DEO45_01560</name>
</gene>
<keyword evidence="12" id="KW-1185">Reference proteome</keyword>
<keyword evidence="7 10" id="KW-1133">Transmembrane helix</keyword>
<sequence>MRTSGRQRRYKLKSEINVVPYIDVMLVLLIIFMVTTPMMNSSVDVQLPQANAKSLQQKKDPVLVSVLQDGQLYLTLSGAKKELVDEDALKLKVGAFVRENPEVSVLVGGDERGSYGGVFKVLADLQQAGVAKVGLMGQPGEPAGQGKSTSDGRK</sequence>
<evidence type="ECO:0000313" key="11">
    <source>
        <dbReference type="EMBL" id="RCS31389.1"/>
    </source>
</evidence>
<reference evidence="11 12" key="1">
    <citation type="submission" date="2018-05" db="EMBL/GenBank/DDBJ databases">
        <title>Draft genome sequence of Rhodanobacter denitrificans Yn1 isolated from gold copper mine.</title>
        <authorList>
            <person name="Yang N."/>
            <person name="Mazhar H.S."/>
            <person name="Rensing C."/>
        </authorList>
    </citation>
    <scope>NUCLEOTIDE SEQUENCE [LARGE SCALE GENOMIC DNA]</scope>
    <source>
        <strain evidence="11 12">Yn1</strain>
    </source>
</reference>
<evidence type="ECO:0000256" key="2">
    <source>
        <dbReference type="ARBA" id="ARBA00005811"/>
    </source>
</evidence>
<comment type="similarity">
    <text evidence="2 10">Belongs to the ExbD/TolR family.</text>
</comment>